<dbReference type="AlphaFoldDB" id="A0A8S1LPG9"/>
<feature type="domain" description="Glycosyl hydrolase family 31 C-terminal" evidence="2">
    <location>
        <begin position="530"/>
        <end position="621"/>
    </location>
</feature>
<organism evidence="3 4">
    <name type="scientific">Paramecium primaurelia</name>
    <dbReference type="NCBI Taxonomy" id="5886"/>
    <lineage>
        <taxon>Eukaryota</taxon>
        <taxon>Sar</taxon>
        <taxon>Alveolata</taxon>
        <taxon>Ciliophora</taxon>
        <taxon>Intramacronucleata</taxon>
        <taxon>Oligohymenophorea</taxon>
        <taxon>Peniculida</taxon>
        <taxon>Parameciidae</taxon>
        <taxon>Paramecium</taxon>
    </lineage>
</organism>
<keyword evidence="4" id="KW-1185">Reference proteome</keyword>
<dbReference type="InterPro" id="IPR048395">
    <property type="entry name" value="Glyco_hydro_31_C"/>
</dbReference>
<accession>A0A8S1LPG9</accession>
<keyword evidence="1" id="KW-0472">Membrane</keyword>
<dbReference type="Pfam" id="PF21365">
    <property type="entry name" value="Glyco_hydro_31_3rd"/>
    <property type="match status" value="1"/>
</dbReference>
<sequence length="755" mass="89628">MYTQFQNQGQQNSNKLRYNWKIIFIFLPFALGIGIYFSITSGQPKNDPDLTIKIQQSHSKIPYFYISTYEECKKELTLSIDNYTSSFELPRQYPFAYTKCERSERQDYSYKLQQTSETVFQLYKQYTQIIEIIEASYYLQFSEVLFNMTDQVILGYEQANLNRPAYFVRTRSNIFYSFVIYTSSKVESIYQNSLLQIRVYGGRVNIKFFLYDEPEQIIKAYHQFIGGYKLFPFWTLGYQYFGQWIEKKDLQYLEEKQIPLETVWIDEQKNDYLPPNYKKIKITYPTIKLNTQDKKYLIKNSNREPYLGCVDDEYVNYIDYNVQNTIQKETQLHPISQYSGVMLKNFVNNQISEDGQCKGKNIGIDEDAFHFSNKNPVLLEKKVTEKYFQPLNTFAQSKQYSDHSNYVKLIMSESAFYGQGQFSGLIFDSVELEQTIGHLIYNNFFGLPYTGSYGCDQSESTVTWCARWLSIQAWMPLFMSRSTQQFHFSNHPDYFQQIHLEVTARQSLNKWIFAQFLKNYDSKVNAFTGTIIQPIWWFNTSDIRAYQYERREFIFGEVFLIAPIIEDPEDQYFTEYEIYFPQGDQWMETKQITLFMGGTHVAFKIISSTQTPSFQKAGSIVFKQENISLKMEELNNIYSLYVVFSRQQNDGEAEGIMITLQDLNDENVKKKCYENSNNCLMKVKIRYVYDEKYHSEHYFISCKGINKNTVFENVQINTLNLYHSKLHISNKITLKNPLIIKDSFKFEYDLQQYMY</sequence>
<comment type="caution">
    <text evidence="3">The sequence shown here is derived from an EMBL/GenBank/DDBJ whole genome shotgun (WGS) entry which is preliminary data.</text>
</comment>
<keyword evidence="1" id="KW-0812">Transmembrane</keyword>
<dbReference type="PANTHER" id="PTHR22762">
    <property type="entry name" value="ALPHA-GLUCOSIDASE"/>
    <property type="match status" value="1"/>
</dbReference>
<evidence type="ECO:0000313" key="4">
    <source>
        <dbReference type="Proteomes" id="UP000688137"/>
    </source>
</evidence>
<feature type="transmembrane region" description="Helical" evidence="1">
    <location>
        <begin position="20"/>
        <end position="39"/>
    </location>
</feature>
<dbReference type="EMBL" id="CAJJDM010000041">
    <property type="protein sequence ID" value="CAD8068275.1"/>
    <property type="molecule type" value="Genomic_DNA"/>
</dbReference>
<keyword evidence="1" id="KW-1133">Transmembrane helix</keyword>
<evidence type="ECO:0000256" key="1">
    <source>
        <dbReference type="SAM" id="Phobius"/>
    </source>
</evidence>
<evidence type="ECO:0000313" key="3">
    <source>
        <dbReference type="EMBL" id="CAD8068275.1"/>
    </source>
</evidence>
<reference evidence="3" key="1">
    <citation type="submission" date="2021-01" db="EMBL/GenBank/DDBJ databases">
        <authorList>
            <consortium name="Genoscope - CEA"/>
            <person name="William W."/>
        </authorList>
    </citation>
    <scope>NUCLEOTIDE SEQUENCE</scope>
</reference>
<dbReference type="OMA" id="ISTYEEC"/>
<proteinExistence type="predicted"/>
<dbReference type="Proteomes" id="UP000688137">
    <property type="component" value="Unassembled WGS sequence"/>
</dbReference>
<evidence type="ECO:0000259" key="2">
    <source>
        <dbReference type="Pfam" id="PF21365"/>
    </source>
</evidence>
<protein>
    <recommendedName>
        <fullName evidence="2">Glycosyl hydrolase family 31 C-terminal domain-containing protein</fullName>
    </recommendedName>
</protein>
<dbReference type="GO" id="GO:0004553">
    <property type="term" value="F:hydrolase activity, hydrolyzing O-glycosyl compounds"/>
    <property type="evidence" value="ECO:0007669"/>
    <property type="project" value="TreeGrafter"/>
</dbReference>
<gene>
    <name evidence="3" type="ORF">PPRIM_AZ9-3.1.T0420075</name>
</gene>
<dbReference type="PANTHER" id="PTHR22762:SF133">
    <property type="entry name" value="P-TYPE DOMAIN-CONTAINING PROTEIN"/>
    <property type="match status" value="1"/>
</dbReference>
<name>A0A8S1LPG9_PARPR</name>